<dbReference type="GO" id="GO:0016020">
    <property type="term" value="C:membrane"/>
    <property type="evidence" value="ECO:0007669"/>
    <property type="project" value="TreeGrafter"/>
</dbReference>
<name>A0AAD9IMJ9_PROWI</name>
<dbReference type="Pfam" id="PF14186">
    <property type="entry name" value="Aida_C2"/>
    <property type="match status" value="1"/>
</dbReference>
<comment type="caution">
    <text evidence="4">The sequence shown here is derived from an EMBL/GenBank/DDBJ whole genome shotgun (WGS) entry which is preliminary data.</text>
</comment>
<dbReference type="InterPro" id="IPR035892">
    <property type="entry name" value="C2_domain_sf"/>
</dbReference>
<dbReference type="PANTHER" id="PTHR28654:SF1">
    <property type="entry name" value="AXIN INTERACTOR, DORSALIZATION-ASSOCIATED PROTEIN"/>
    <property type="match status" value="1"/>
</dbReference>
<dbReference type="EMBL" id="JASFZW010000001">
    <property type="protein sequence ID" value="KAK2080428.1"/>
    <property type="molecule type" value="Genomic_DNA"/>
</dbReference>
<dbReference type="InterPro" id="IPR000261">
    <property type="entry name" value="EH_dom"/>
</dbReference>
<organism evidence="4 5">
    <name type="scientific">Prototheca wickerhamii</name>
    <dbReference type="NCBI Taxonomy" id="3111"/>
    <lineage>
        <taxon>Eukaryota</taxon>
        <taxon>Viridiplantae</taxon>
        <taxon>Chlorophyta</taxon>
        <taxon>core chlorophytes</taxon>
        <taxon>Trebouxiophyceae</taxon>
        <taxon>Chlorellales</taxon>
        <taxon>Chlorellaceae</taxon>
        <taxon>Prototheca</taxon>
    </lineage>
</organism>
<evidence type="ECO:0000259" key="3">
    <source>
        <dbReference type="PROSITE" id="PS51911"/>
    </source>
</evidence>
<evidence type="ECO:0000256" key="1">
    <source>
        <dbReference type="SAM" id="MobiDB-lite"/>
    </source>
</evidence>
<feature type="domain" description="C2 Aida-type" evidence="3">
    <location>
        <begin position="363"/>
        <end position="524"/>
    </location>
</feature>
<dbReference type="SUPFAM" id="SSF47473">
    <property type="entry name" value="EF-hand"/>
    <property type="match status" value="1"/>
</dbReference>
<dbReference type="PANTHER" id="PTHR28654">
    <property type="entry name" value="AXIN INTERACTOR, DORSALIZATION-ASSOCIATED PROTEIN"/>
    <property type="match status" value="1"/>
</dbReference>
<keyword evidence="5" id="KW-1185">Reference proteome</keyword>
<reference evidence="4" key="1">
    <citation type="submission" date="2021-01" db="EMBL/GenBank/DDBJ databases">
        <authorList>
            <person name="Eckstrom K.M.E."/>
        </authorList>
    </citation>
    <scope>NUCLEOTIDE SEQUENCE</scope>
    <source>
        <strain evidence="4">UVCC 0001</strain>
    </source>
</reference>
<dbReference type="PROSITE" id="PS51911">
    <property type="entry name" value="C2_AIDA"/>
    <property type="match status" value="1"/>
</dbReference>
<feature type="compositionally biased region" description="Polar residues" evidence="1">
    <location>
        <begin position="318"/>
        <end position="334"/>
    </location>
</feature>
<evidence type="ECO:0000313" key="5">
    <source>
        <dbReference type="Proteomes" id="UP001255856"/>
    </source>
</evidence>
<dbReference type="PROSITE" id="PS50031">
    <property type="entry name" value="EH"/>
    <property type="match status" value="1"/>
</dbReference>
<dbReference type="InterPro" id="IPR011992">
    <property type="entry name" value="EF-hand-dom_pair"/>
</dbReference>
<feature type="region of interest" description="Disordered" evidence="1">
    <location>
        <begin position="310"/>
        <end position="345"/>
    </location>
</feature>
<dbReference type="Gene3D" id="2.60.40.150">
    <property type="entry name" value="C2 domain"/>
    <property type="match status" value="1"/>
</dbReference>
<dbReference type="Proteomes" id="UP001255856">
    <property type="component" value="Unassembled WGS sequence"/>
</dbReference>
<gene>
    <name evidence="4" type="ORF">QBZ16_000281</name>
</gene>
<dbReference type="InterPro" id="IPR025939">
    <property type="entry name" value="Aida_C"/>
</dbReference>
<accession>A0AAD9IMJ9</accession>
<protein>
    <submittedName>
        <fullName evidence="4">Uncharacterized protein</fullName>
    </submittedName>
</protein>
<proteinExistence type="predicted"/>
<evidence type="ECO:0000313" key="4">
    <source>
        <dbReference type="EMBL" id="KAK2080428.1"/>
    </source>
</evidence>
<dbReference type="Gene3D" id="1.10.238.10">
    <property type="entry name" value="EF-hand"/>
    <property type="match status" value="1"/>
</dbReference>
<dbReference type="GO" id="GO:0035091">
    <property type="term" value="F:phosphatidylinositol binding"/>
    <property type="evidence" value="ECO:0007669"/>
    <property type="project" value="TreeGrafter"/>
</dbReference>
<dbReference type="AlphaFoldDB" id="A0AAD9IMJ9"/>
<sequence length="524" mass="56750">MATLQICPSEDELLRGAVQEVVGLDTNGALKADAAELSGYQKRFIRLVGSSGGKTASMSDVLQHFSKDLKDEALRQLAEHLRLSDQADLDPASFARLATLVFAAGATSPGAGEPWQRFGAENSFGEASSASLDKKRSPRTPRSIPQGAAWVAFESISPAKVMAGAASAAGPAGDALQPAFVPGACAGRRLPVMRTPERVRCERIFESRDYARRGGLRYGAAWSLFKQTGVRAEDFHEAFVLAGDSVSGLLGQTEFCLLVHLLYCLQAGHSLPGSITHSQGRALLGLPPVGAEEVPRLQLGRLRALLADPRRTDDSASDAWTSRQTSPTASSIVSASERLGTDRTLHRPSPALQRASAALAAQLPRQVTSGPHAFLEIAVHQARFVYRKPLDRPFITMTVRDGAGRLVEMPRDSCPGRYSRLADSAVFGHRLRVTTPLRQLPPTGAVFLELRHWKSREGKFSTLAWTAVPLERLTDGPARVRDVDLLLPFYKKPVDVSLRKKHRLTNPGSLQIRPCGLVEPEDQA</sequence>
<feature type="domain" description="EH" evidence="2">
    <location>
        <begin position="197"/>
        <end position="275"/>
    </location>
</feature>
<evidence type="ECO:0000259" key="2">
    <source>
        <dbReference type="PROSITE" id="PS50031"/>
    </source>
</evidence>